<gene>
    <name evidence="1" type="primary">105</name>
    <name evidence="1" type="ORF">SEA_STORMAGEDDON_105</name>
</gene>
<dbReference type="RefSeq" id="YP_010059580.1">
    <property type="nucleotide sequence ID" value="NC_054726.1"/>
</dbReference>
<dbReference type="KEGG" id="vg:64766813"/>
<dbReference type="EMBL" id="MN586040">
    <property type="protein sequence ID" value="QGJ95075.1"/>
    <property type="molecule type" value="Genomic_DNA"/>
</dbReference>
<proteinExistence type="predicted"/>
<evidence type="ECO:0000313" key="1">
    <source>
        <dbReference type="EMBL" id="QGJ95075.1"/>
    </source>
</evidence>
<name>A0A649VST9_9CAUD</name>
<dbReference type="GeneID" id="64766813"/>
<reference evidence="1 2" key="1">
    <citation type="submission" date="2019-10" db="EMBL/GenBank/DDBJ databases">
        <authorList>
            <person name="Garlena R.A."/>
            <person name="Russell D.A."/>
            <person name="Pope W.H."/>
            <person name="Jacobs-Sera D."/>
            <person name="Hatfull G.F."/>
        </authorList>
    </citation>
    <scope>NUCLEOTIDE SEQUENCE [LARGE SCALE GENOMIC DNA]</scope>
</reference>
<sequence>MERNDPKLRQLLVEHLKDFHEEWYR</sequence>
<protein>
    <submittedName>
        <fullName evidence="1">Uncharacterized protein</fullName>
    </submittedName>
</protein>
<evidence type="ECO:0000313" key="2">
    <source>
        <dbReference type="Proteomes" id="UP000423065"/>
    </source>
</evidence>
<dbReference type="Proteomes" id="UP000423065">
    <property type="component" value="Segment"/>
</dbReference>
<organism evidence="1 2">
    <name type="scientific">Gordonia phage Stormageddon</name>
    <dbReference type="NCBI Taxonomy" id="2656541"/>
    <lineage>
        <taxon>Viruses</taxon>
        <taxon>Duplodnaviria</taxon>
        <taxon>Heunggongvirae</taxon>
        <taxon>Uroviricota</taxon>
        <taxon>Caudoviricetes</taxon>
        <taxon>Stormageddonvirus</taxon>
        <taxon>Stormageddonvirus Stormageddon</taxon>
    </lineage>
</organism>
<accession>A0A649VST9</accession>
<keyword evidence="2" id="KW-1185">Reference proteome</keyword>